<dbReference type="GO" id="GO:0008270">
    <property type="term" value="F:zinc ion binding"/>
    <property type="evidence" value="ECO:0007669"/>
    <property type="project" value="InterPro"/>
</dbReference>
<dbReference type="InterPro" id="IPR007219">
    <property type="entry name" value="XnlR_reg_dom"/>
</dbReference>
<evidence type="ECO:0000256" key="1">
    <source>
        <dbReference type="ARBA" id="ARBA00004123"/>
    </source>
</evidence>
<name>A0A2S5BIN2_9BASI</name>
<sequence>MDVNNLAGAADYTEGEMSASPIDPTLVGTSKGKRKADDDEGEADGTGKKRRNRKETQEGHLCEWEGAIRLPQAHLTRDAEAQELRLQLDRLEGLLGALSKNPIAAGAVAASGLVQSGRKEGEEESAAEALGLLAAFDRDVDPDPAGSLSAAQQRAKLLESHPTVSNLISMLPPKPELEKLCDRYITAEHLYFPTVHLPSFKAHMQAFVPAKSLEKPFFAAYLMAMISHVVARQATDAPMGSTAALEREKAAKRYHEGALEILRLSSYLEKPDLDVVRALLVLYHSATQPQDLRAASLLAQAIHCGQVLGLHRDPDSIPTFSLVNVEDRRRLWYLLLVHDKLDQTRRQSLIAPSSYDTREPAGAQDKDITDTEVTAQPFPAFTPVLYLGVQTQLAALGQSINEILYSAKGASTLPLKYLQDQNTALDRIKGGLPALQWDKDIVIPLGPDNFASDRFRVLTHSIVLQLLVRLNRCFLTRGFADTRLLPFRNEIVEAASVALFYANRSARIDFLRANRIQMVGLWHGYPDLHALASTPVLLQGALNGLVLLAIDLFQDPHGAGAEKKRRLMAAAVARLRSQHRPRVVTEVLRAVAVLDKQAPKQRPKVSKAVTSQLNSPLTSLARPLPLSLTADAFGPQRLAGIAKLQPTELSQVWRVLVESFPVIHAVPDAFEWTELLKVARGEQEFWENGLDVLA</sequence>
<keyword evidence="6" id="KW-1185">Reference proteome</keyword>
<dbReference type="InterPro" id="IPR050613">
    <property type="entry name" value="Sec_Metabolite_Reg"/>
</dbReference>
<dbReference type="OrthoDB" id="3364175at2759"/>
<feature type="domain" description="Xylanolytic transcriptional activator regulatory" evidence="4">
    <location>
        <begin position="189"/>
        <end position="372"/>
    </location>
</feature>
<dbReference type="GO" id="GO:0003677">
    <property type="term" value="F:DNA binding"/>
    <property type="evidence" value="ECO:0007669"/>
    <property type="project" value="InterPro"/>
</dbReference>
<dbReference type="GO" id="GO:0005634">
    <property type="term" value="C:nucleus"/>
    <property type="evidence" value="ECO:0007669"/>
    <property type="project" value="UniProtKB-SubCell"/>
</dbReference>
<dbReference type="PANTHER" id="PTHR31001">
    <property type="entry name" value="UNCHARACTERIZED TRANSCRIPTIONAL REGULATORY PROTEIN"/>
    <property type="match status" value="1"/>
</dbReference>
<feature type="region of interest" description="Disordered" evidence="3">
    <location>
        <begin position="1"/>
        <end position="58"/>
    </location>
</feature>
<dbReference type="Pfam" id="PF04082">
    <property type="entry name" value="Fungal_trans"/>
    <property type="match status" value="1"/>
</dbReference>
<dbReference type="PANTHER" id="PTHR31001:SF89">
    <property type="entry name" value="ZN(2)-C6 FUNGAL-TYPE DOMAIN-CONTAINING PROTEIN"/>
    <property type="match status" value="1"/>
</dbReference>
<comment type="subcellular location">
    <subcellularLocation>
        <location evidence="1">Nucleus</location>
    </subcellularLocation>
</comment>
<dbReference type="CDD" id="cd12148">
    <property type="entry name" value="fungal_TF_MHR"/>
    <property type="match status" value="1"/>
</dbReference>
<keyword evidence="2" id="KW-0539">Nucleus</keyword>
<evidence type="ECO:0000313" key="5">
    <source>
        <dbReference type="EMBL" id="POY76620.1"/>
    </source>
</evidence>
<proteinExistence type="predicted"/>
<dbReference type="AlphaFoldDB" id="A0A2S5BIN2"/>
<dbReference type="STRING" id="741276.A0A2S5BIN2"/>
<dbReference type="GO" id="GO:0006351">
    <property type="term" value="P:DNA-templated transcription"/>
    <property type="evidence" value="ECO:0007669"/>
    <property type="project" value="InterPro"/>
</dbReference>
<evidence type="ECO:0000313" key="6">
    <source>
        <dbReference type="Proteomes" id="UP000237144"/>
    </source>
</evidence>
<accession>A0A2S5BIN2</accession>
<protein>
    <recommendedName>
        <fullName evidence="4">Xylanolytic transcriptional activator regulatory domain-containing protein</fullName>
    </recommendedName>
</protein>
<dbReference type="EMBL" id="PJQD01000002">
    <property type="protein sequence ID" value="POY76620.1"/>
    <property type="molecule type" value="Genomic_DNA"/>
</dbReference>
<reference evidence="5 6" key="1">
    <citation type="journal article" date="2018" name="Front. Microbiol.">
        <title>Prospects for Fungal Bioremediation of Acidic Radioactive Waste Sites: Characterization and Genome Sequence of Rhodotorula taiwanensis MD1149.</title>
        <authorList>
            <person name="Tkavc R."/>
            <person name="Matrosova V.Y."/>
            <person name="Grichenko O.E."/>
            <person name="Gostincar C."/>
            <person name="Volpe R.P."/>
            <person name="Klimenkova P."/>
            <person name="Gaidamakova E.K."/>
            <person name="Zhou C.E."/>
            <person name="Stewart B.J."/>
            <person name="Lyman M.G."/>
            <person name="Malfatti S.A."/>
            <person name="Rubinfeld B."/>
            <person name="Courtot M."/>
            <person name="Singh J."/>
            <person name="Dalgard C.L."/>
            <person name="Hamilton T."/>
            <person name="Frey K.G."/>
            <person name="Gunde-Cimerman N."/>
            <person name="Dugan L."/>
            <person name="Daly M.J."/>
        </authorList>
    </citation>
    <scope>NUCLEOTIDE SEQUENCE [LARGE SCALE GENOMIC DNA]</scope>
    <source>
        <strain evidence="5 6">MD1149</strain>
    </source>
</reference>
<gene>
    <name evidence="5" type="ORF">BMF94_0210</name>
</gene>
<comment type="caution">
    <text evidence="5">The sequence shown here is derived from an EMBL/GenBank/DDBJ whole genome shotgun (WGS) entry which is preliminary data.</text>
</comment>
<evidence type="ECO:0000256" key="2">
    <source>
        <dbReference type="ARBA" id="ARBA00023242"/>
    </source>
</evidence>
<dbReference type="Proteomes" id="UP000237144">
    <property type="component" value="Unassembled WGS sequence"/>
</dbReference>
<evidence type="ECO:0000256" key="3">
    <source>
        <dbReference type="SAM" id="MobiDB-lite"/>
    </source>
</evidence>
<evidence type="ECO:0000259" key="4">
    <source>
        <dbReference type="Pfam" id="PF04082"/>
    </source>
</evidence>
<organism evidence="5 6">
    <name type="scientific">Rhodotorula taiwanensis</name>
    <dbReference type="NCBI Taxonomy" id="741276"/>
    <lineage>
        <taxon>Eukaryota</taxon>
        <taxon>Fungi</taxon>
        <taxon>Dikarya</taxon>
        <taxon>Basidiomycota</taxon>
        <taxon>Pucciniomycotina</taxon>
        <taxon>Microbotryomycetes</taxon>
        <taxon>Sporidiobolales</taxon>
        <taxon>Sporidiobolaceae</taxon>
        <taxon>Rhodotorula</taxon>
    </lineage>
</organism>